<reference evidence="9 10" key="1">
    <citation type="submission" date="2018-03" db="EMBL/GenBank/DDBJ databases">
        <title>Genomic Encyclopedia of Archaeal and Bacterial Type Strains, Phase II (KMG-II): from individual species to whole genera.</title>
        <authorList>
            <person name="Goeker M."/>
        </authorList>
    </citation>
    <scope>NUCLEOTIDE SEQUENCE [LARGE SCALE GENOMIC DNA]</scope>
    <source>
        <strain evidence="9 10">DSM 100212</strain>
    </source>
</reference>
<dbReference type="AlphaFoldDB" id="A0A2T0WKK8"/>
<feature type="transmembrane region" description="Helical" evidence="7">
    <location>
        <begin position="179"/>
        <end position="198"/>
    </location>
</feature>
<evidence type="ECO:0000256" key="2">
    <source>
        <dbReference type="ARBA" id="ARBA00022448"/>
    </source>
</evidence>
<feature type="transmembrane region" description="Helical" evidence="7">
    <location>
        <begin position="21"/>
        <end position="41"/>
    </location>
</feature>
<dbReference type="PROSITE" id="PS50850">
    <property type="entry name" value="MFS"/>
    <property type="match status" value="1"/>
</dbReference>
<evidence type="ECO:0000313" key="10">
    <source>
        <dbReference type="Proteomes" id="UP000238392"/>
    </source>
</evidence>
<dbReference type="InterPro" id="IPR036259">
    <property type="entry name" value="MFS_trans_sf"/>
</dbReference>
<evidence type="ECO:0000256" key="7">
    <source>
        <dbReference type="SAM" id="Phobius"/>
    </source>
</evidence>
<dbReference type="RefSeq" id="WP_106265891.1">
    <property type="nucleotide sequence ID" value="NZ_PVTQ01000010.1"/>
</dbReference>
<proteinExistence type="predicted"/>
<name>A0A2T0WKK8_9RHOB</name>
<feature type="transmembrane region" description="Helical" evidence="7">
    <location>
        <begin position="351"/>
        <end position="372"/>
    </location>
</feature>
<dbReference type="PANTHER" id="PTHR23513">
    <property type="entry name" value="INTEGRAL MEMBRANE EFFLUX PROTEIN-RELATED"/>
    <property type="match status" value="1"/>
</dbReference>
<evidence type="ECO:0000256" key="1">
    <source>
        <dbReference type="ARBA" id="ARBA00004651"/>
    </source>
</evidence>
<comment type="caution">
    <text evidence="9">The sequence shown here is derived from an EMBL/GenBank/DDBJ whole genome shotgun (WGS) entry which is preliminary data.</text>
</comment>
<keyword evidence="2" id="KW-0813">Transport</keyword>
<gene>
    <name evidence="9" type="ORF">CLV74_11010</name>
</gene>
<dbReference type="Pfam" id="PF05977">
    <property type="entry name" value="MFS_3"/>
    <property type="match status" value="1"/>
</dbReference>
<keyword evidence="5 7" id="KW-1133">Transmembrane helix</keyword>
<feature type="transmembrane region" description="Helical" evidence="7">
    <location>
        <begin position="53"/>
        <end position="74"/>
    </location>
</feature>
<evidence type="ECO:0000256" key="3">
    <source>
        <dbReference type="ARBA" id="ARBA00022475"/>
    </source>
</evidence>
<feature type="transmembrane region" description="Helical" evidence="7">
    <location>
        <begin position="260"/>
        <end position="282"/>
    </location>
</feature>
<sequence length="416" mass="43564">MSLVQRIARAQAVQVLFRSQFGLYLAGNTLSLTGTWMQRIASSWLVWDWTGSAFWVGVLAASDLLPVVVISPFAGVAADRWDRLRLNVVAQVISILNAVTMALAMVTGHLGLWGVLALTLMQGVLTAATQPSRFAMVQQMVHRDQVASAVGLNSACVNIARLVGPAVAGAMILHWGIPQVFTVNAAVTVLFVVVLLRLRLEPIAKSPSAPFLAQMLEGFAYAARIPALRVILLAMFGGGAMVRAVMELMPVIAAQSFADAVTGLAMLTGSAAVGAVLAGLSVGQRAPVHLLRQAPMWWAIGAVTAIFLARATGPVMGILAAMALGATITRGLVCTQTFIQLTTPGTLRGRTLSVFGLFARGSPALGALAIGYGADVMGMQATVLLSSGLLFVVLAALALPLWRISEALDDGATPFD</sequence>
<feature type="domain" description="Major facilitator superfamily (MFS) profile" evidence="8">
    <location>
        <begin position="15"/>
        <end position="406"/>
    </location>
</feature>
<dbReference type="PANTHER" id="PTHR23513:SF11">
    <property type="entry name" value="STAPHYLOFERRIN A TRANSPORTER"/>
    <property type="match status" value="1"/>
</dbReference>
<dbReference type="EMBL" id="PVTQ01000010">
    <property type="protein sequence ID" value="PRY87236.1"/>
    <property type="molecule type" value="Genomic_DNA"/>
</dbReference>
<keyword evidence="6 7" id="KW-0472">Membrane</keyword>
<feature type="transmembrane region" description="Helical" evidence="7">
    <location>
        <begin position="219"/>
        <end position="240"/>
    </location>
</feature>
<keyword evidence="10" id="KW-1185">Reference proteome</keyword>
<protein>
    <submittedName>
        <fullName evidence="9">Putative MFS family arabinose efflux permease</fullName>
    </submittedName>
</protein>
<dbReference type="GO" id="GO:0022857">
    <property type="term" value="F:transmembrane transporter activity"/>
    <property type="evidence" value="ECO:0007669"/>
    <property type="project" value="InterPro"/>
</dbReference>
<dbReference type="SUPFAM" id="SSF103473">
    <property type="entry name" value="MFS general substrate transporter"/>
    <property type="match status" value="1"/>
</dbReference>
<accession>A0A2T0WKK8</accession>
<evidence type="ECO:0000256" key="5">
    <source>
        <dbReference type="ARBA" id="ARBA00022989"/>
    </source>
</evidence>
<evidence type="ECO:0000256" key="4">
    <source>
        <dbReference type="ARBA" id="ARBA00022692"/>
    </source>
</evidence>
<dbReference type="GO" id="GO:0005886">
    <property type="term" value="C:plasma membrane"/>
    <property type="evidence" value="ECO:0007669"/>
    <property type="project" value="UniProtKB-SubCell"/>
</dbReference>
<dbReference type="InterPro" id="IPR010290">
    <property type="entry name" value="TM_effector"/>
</dbReference>
<dbReference type="Gene3D" id="1.20.1250.20">
    <property type="entry name" value="MFS general substrate transporter like domains"/>
    <property type="match status" value="1"/>
</dbReference>
<evidence type="ECO:0000259" key="8">
    <source>
        <dbReference type="PROSITE" id="PS50850"/>
    </source>
</evidence>
<keyword evidence="4 7" id="KW-0812">Transmembrane</keyword>
<dbReference type="CDD" id="cd06173">
    <property type="entry name" value="MFS_MefA_like"/>
    <property type="match status" value="1"/>
</dbReference>
<dbReference type="OrthoDB" id="9809918at2"/>
<feature type="transmembrane region" description="Helical" evidence="7">
    <location>
        <begin position="150"/>
        <end position="173"/>
    </location>
</feature>
<evidence type="ECO:0000313" key="9">
    <source>
        <dbReference type="EMBL" id="PRY87236.1"/>
    </source>
</evidence>
<dbReference type="InterPro" id="IPR020846">
    <property type="entry name" value="MFS_dom"/>
</dbReference>
<dbReference type="Proteomes" id="UP000238392">
    <property type="component" value="Unassembled WGS sequence"/>
</dbReference>
<feature type="transmembrane region" description="Helical" evidence="7">
    <location>
        <begin position="294"/>
        <end position="312"/>
    </location>
</feature>
<comment type="subcellular location">
    <subcellularLocation>
        <location evidence="1">Cell membrane</location>
        <topology evidence="1">Multi-pass membrane protein</topology>
    </subcellularLocation>
</comment>
<keyword evidence="3" id="KW-1003">Cell membrane</keyword>
<feature type="transmembrane region" description="Helical" evidence="7">
    <location>
        <begin position="110"/>
        <end position="129"/>
    </location>
</feature>
<organism evidence="9 10">
    <name type="scientific">Donghicola tyrosinivorans</name>
    <dbReference type="NCBI Taxonomy" id="1652492"/>
    <lineage>
        <taxon>Bacteria</taxon>
        <taxon>Pseudomonadati</taxon>
        <taxon>Pseudomonadota</taxon>
        <taxon>Alphaproteobacteria</taxon>
        <taxon>Rhodobacterales</taxon>
        <taxon>Roseobacteraceae</taxon>
        <taxon>Donghicola</taxon>
    </lineage>
</organism>
<evidence type="ECO:0000256" key="6">
    <source>
        <dbReference type="ARBA" id="ARBA00023136"/>
    </source>
</evidence>
<feature type="transmembrane region" description="Helical" evidence="7">
    <location>
        <begin position="86"/>
        <end position="104"/>
    </location>
</feature>
<feature type="transmembrane region" description="Helical" evidence="7">
    <location>
        <begin position="378"/>
        <end position="399"/>
    </location>
</feature>